<dbReference type="KEGG" id="asim:FE240_09960"/>
<evidence type="ECO:0000256" key="2">
    <source>
        <dbReference type="HAMAP-Rule" id="MF_00973"/>
    </source>
</evidence>
<comment type="subcellular location">
    <subcellularLocation>
        <location evidence="2">Cytoplasm</location>
    </subcellularLocation>
</comment>
<evidence type="ECO:0000313" key="4">
    <source>
        <dbReference type="Proteomes" id="UP000594034"/>
    </source>
</evidence>
<comment type="function">
    <text evidence="2">Required for morphogenesis under gluconeogenic growth conditions.</text>
</comment>
<dbReference type="NCBIfam" id="TIGR01826">
    <property type="entry name" value="CofD_related"/>
    <property type="match status" value="1"/>
</dbReference>
<dbReference type="InterPro" id="IPR010119">
    <property type="entry name" value="Gluconeogen_factor"/>
</dbReference>
<gene>
    <name evidence="3" type="primary">yvcK</name>
    <name evidence="3" type="ORF">FE240_09960</name>
</gene>
<dbReference type="GO" id="GO:0043743">
    <property type="term" value="F:LPPG:FO 2-phospho-L-lactate transferase activity"/>
    <property type="evidence" value="ECO:0007669"/>
    <property type="project" value="InterPro"/>
</dbReference>
<keyword evidence="4" id="KW-1185">Reference proteome</keyword>
<evidence type="ECO:0000256" key="1">
    <source>
        <dbReference type="ARBA" id="ARBA00022490"/>
    </source>
</evidence>
<organism evidence="3 4">
    <name type="scientific">Aeromonas simiae</name>
    <dbReference type="NCBI Taxonomy" id="218936"/>
    <lineage>
        <taxon>Bacteria</taxon>
        <taxon>Pseudomonadati</taxon>
        <taxon>Pseudomonadota</taxon>
        <taxon>Gammaproteobacteria</taxon>
        <taxon>Aeromonadales</taxon>
        <taxon>Aeromonadaceae</taxon>
        <taxon>Aeromonas</taxon>
    </lineage>
</organism>
<protein>
    <recommendedName>
        <fullName evidence="2">Putative gluconeogenesis factor</fullName>
    </recommendedName>
</protein>
<dbReference type="SUPFAM" id="SSF142338">
    <property type="entry name" value="CofD-like"/>
    <property type="match status" value="1"/>
</dbReference>
<comment type="similarity">
    <text evidence="2">Belongs to the gluconeogenesis factor family.</text>
</comment>
<dbReference type="AlphaFoldDB" id="A0A5J6WXP3"/>
<accession>A0A5J6WXP3</accession>
<dbReference type="HAMAP" id="MF_00973">
    <property type="entry name" value="Gluconeogen_factor"/>
    <property type="match status" value="1"/>
</dbReference>
<dbReference type="InterPro" id="IPR002882">
    <property type="entry name" value="CofD"/>
</dbReference>
<reference evidence="3 4" key="1">
    <citation type="submission" date="2019-05" db="EMBL/GenBank/DDBJ databases">
        <title>OXA-830, a novel chromosomally encoded expanded-spectrum class D beta-lactamase in Aeromonas simiae.</title>
        <authorList>
            <person name="Zhou W."/>
            <person name="Chen Q."/>
        </authorList>
    </citation>
    <scope>NUCLEOTIDE SEQUENCE [LARGE SCALE GENOMIC DNA]</scope>
    <source>
        <strain evidence="3 4">A6</strain>
    </source>
</reference>
<keyword evidence="1 2" id="KW-0963">Cytoplasm</keyword>
<dbReference type="RefSeq" id="WP_193000627.1">
    <property type="nucleotide sequence ID" value="NZ_JAMJQI010000009.1"/>
</dbReference>
<dbReference type="PANTHER" id="PTHR30135:SF3">
    <property type="entry name" value="GLUCONEOGENESIS FACTOR-RELATED"/>
    <property type="match status" value="1"/>
</dbReference>
<evidence type="ECO:0000313" key="3">
    <source>
        <dbReference type="EMBL" id="QFI54981.1"/>
    </source>
</evidence>
<dbReference type="Proteomes" id="UP000594034">
    <property type="component" value="Chromosome"/>
</dbReference>
<dbReference type="EMBL" id="CP040449">
    <property type="protein sequence ID" value="QFI54981.1"/>
    <property type="molecule type" value="Genomic_DNA"/>
</dbReference>
<dbReference type="Gene3D" id="3.40.50.10680">
    <property type="entry name" value="CofD-like domains"/>
    <property type="match status" value="1"/>
</dbReference>
<dbReference type="CDD" id="cd07187">
    <property type="entry name" value="YvcK_like"/>
    <property type="match status" value="1"/>
</dbReference>
<sequence length="324" mass="34802">MQTAPDHHLHLLARGQPRRPAALSQLNRVVTLGGGHGMGRVLSALSFLGSRLSGIVTTTDNGGSTGRLRQSQSCIAWGDLRNCLNQLVTEPSTGSRLFEYRFSGPGELTGHNLGNLMLLALDQLSVRPLDAIGLIRDMLHIEPQLLPMSEYPTDLCARTPCGNHIIGELSVDQLDTPPTNLFLHPPVPAIAEAIDALQQADLILLGPGSFFTSVLPPLLLPELCDAIGRSHAPLVFIANLVPEPGPAGQLDLAEQCRWLEAQLGKGRVDAVLAPSAASDAKVPCRLINCELGEPTLPHRHDRERLCLVLEQLLLELQGSLPQVG</sequence>
<dbReference type="GO" id="GO:0008360">
    <property type="term" value="P:regulation of cell shape"/>
    <property type="evidence" value="ECO:0007669"/>
    <property type="project" value="UniProtKB-UniRule"/>
</dbReference>
<name>A0A5J6WXP3_9GAMM</name>
<dbReference type="PANTHER" id="PTHR30135">
    <property type="entry name" value="UNCHARACTERIZED PROTEIN YVCK-RELATED"/>
    <property type="match status" value="1"/>
</dbReference>
<proteinExistence type="inferred from homology"/>
<dbReference type="InterPro" id="IPR038136">
    <property type="entry name" value="CofD-like_dom_sf"/>
</dbReference>
<dbReference type="GO" id="GO:0005737">
    <property type="term" value="C:cytoplasm"/>
    <property type="evidence" value="ECO:0007669"/>
    <property type="project" value="UniProtKB-SubCell"/>
</dbReference>
<dbReference type="Pfam" id="PF01933">
    <property type="entry name" value="CofD"/>
    <property type="match status" value="1"/>
</dbReference>